<evidence type="ECO:0000256" key="1">
    <source>
        <dbReference type="ARBA" id="ARBA00011073"/>
    </source>
</evidence>
<reference evidence="11" key="1">
    <citation type="submission" date="2023-07" db="EMBL/GenBank/DDBJ databases">
        <title>30 novel species of actinomycetes from the DSMZ collection.</title>
        <authorList>
            <person name="Nouioui I."/>
        </authorList>
    </citation>
    <scope>NUCLEOTIDE SEQUENCE [LARGE SCALE GENOMIC DNA]</scope>
    <source>
        <strain evidence="11">DSM 44938</strain>
    </source>
</reference>
<dbReference type="InterPro" id="IPR050131">
    <property type="entry name" value="Peptidase_S8_subtilisin-like"/>
</dbReference>
<name>A0ABU2MP48_9ACTN</name>
<dbReference type="InterPro" id="IPR036852">
    <property type="entry name" value="Peptidase_S8/S53_dom_sf"/>
</dbReference>
<evidence type="ECO:0000259" key="9">
    <source>
        <dbReference type="Pfam" id="PF00082"/>
    </source>
</evidence>
<dbReference type="InterPro" id="IPR017297">
    <property type="entry name" value="Peptidase_S8A_DPH-A"/>
</dbReference>
<dbReference type="InterPro" id="IPR015500">
    <property type="entry name" value="Peptidase_S8_subtilisin-rel"/>
</dbReference>
<keyword evidence="11" id="KW-1185">Reference proteome</keyword>
<dbReference type="InterPro" id="IPR023827">
    <property type="entry name" value="Peptidase_S8_Asp-AS"/>
</dbReference>
<evidence type="ECO:0000313" key="10">
    <source>
        <dbReference type="EMBL" id="MDT0343397.1"/>
    </source>
</evidence>
<dbReference type="Gene3D" id="3.40.50.200">
    <property type="entry name" value="Peptidase S8/S53 domain"/>
    <property type="match status" value="1"/>
</dbReference>
<protein>
    <submittedName>
        <fullName evidence="10">S8 family serine peptidase</fullName>
    </submittedName>
</protein>
<proteinExistence type="inferred from homology"/>
<evidence type="ECO:0000256" key="8">
    <source>
        <dbReference type="SAM" id="SignalP"/>
    </source>
</evidence>
<feature type="chain" id="PRO_5047061024" evidence="8">
    <location>
        <begin position="36"/>
        <end position="1104"/>
    </location>
</feature>
<feature type="compositionally biased region" description="Low complexity" evidence="7">
    <location>
        <begin position="265"/>
        <end position="275"/>
    </location>
</feature>
<dbReference type="SUPFAM" id="SSF52743">
    <property type="entry name" value="Subtilisin-like"/>
    <property type="match status" value="1"/>
</dbReference>
<keyword evidence="3 5" id="KW-0378">Hydrolase</keyword>
<feature type="signal peptide" evidence="8">
    <location>
        <begin position="1"/>
        <end position="35"/>
    </location>
</feature>
<evidence type="ECO:0000256" key="5">
    <source>
        <dbReference type="PROSITE-ProRule" id="PRU01240"/>
    </source>
</evidence>
<comment type="similarity">
    <text evidence="1 5 6">Belongs to the peptidase S8 family.</text>
</comment>
<organism evidence="10 11">
    <name type="scientific">Streptomyces litchfieldiae</name>
    <dbReference type="NCBI Taxonomy" id="3075543"/>
    <lineage>
        <taxon>Bacteria</taxon>
        <taxon>Bacillati</taxon>
        <taxon>Actinomycetota</taxon>
        <taxon>Actinomycetes</taxon>
        <taxon>Kitasatosporales</taxon>
        <taxon>Streptomycetaceae</taxon>
        <taxon>Streptomyces</taxon>
    </lineage>
</organism>
<feature type="region of interest" description="Disordered" evidence="7">
    <location>
        <begin position="256"/>
        <end position="277"/>
    </location>
</feature>
<dbReference type="PANTHER" id="PTHR43806:SF11">
    <property type="entry name" value="CEREVISIN-RELATED"/>
    <property type="match status" value="1"/>
</dbReference>
<dbReference type="PROSITE" id="PS00137">
    <property type="entry name" value="SUBTILASE_HIS"/>
    <property type="match status" value="1"/>
</dbReference>
<dbReference type="PANTHER" id="PTHR43806">
    <property type="entry name" value="PEPTIDASE S8"/>
    <property type="match status" value="1"/>
</dbReference>
<evidence type="ECO:0000256" key="3">
    <source>
        <dbReference type="ARBA" id="ARBA00022801"/>
    </source>
</evidence>
<evidence type="ECO:0000313" key="11">
    <source>
        <dbReference type="Proteomes" id="UP001183246"/>
    </source>
</evidence>
<keyword evidence="2 5" id="KW-0645">Protease</keyword>
<evidence type="ECO:0000256" key="2">
    <source>
        <dbReference type="ARBA" id="ARBA00022670"/>
    </source>
</evidence>
<sequence>MRKLRKSRISRAAAAVAATAVAAALTAGASAPAAAGPGDAAGGARADGARSLTLITGDRVVLDAAGEVTGLIRAPGRESVPVRVLTSGEDTHVIPGDVLPLLENGTLDRRLFNVTELGRAEYQAVDGLPIIVTYEGEQAPTVLADETATTALDAINGEALTVAGDDIPEVWDSLTRPAEGDRTLAASPGIAAIALDGIATKTLAESVPQIGAPEAWEAGYDGEGTTIAVLDTGIDADHPDLAGQVIAEQNFSEAADADDHDGHGTHVASTAAGTGAHSGGTYTGVAPGAELLNGKVLDDAGSGFESDIIEGMEWAVAQGADVVSMSLGGFATAEIDPMEEAVNTLSAESDTLFVIAAGNNGPGAATIASPGTADAALTLGAVDKSDGLADFSSIGPRARDGAVKPDVTAPGVDIAAAGAEGAAIWDYGTPVADGYVAISGTSMATPHAAGAAALVAQAHPDWTGEQIKAALTGSAVAGDGYTAFQQGAGRIDVPAAIAQTVTAEPVSLSFGTVAYPHEDAEPVTRDLTYANSGDQDVTLQLTAAGTDPEGNPAPEGMFALSATEVTVPAGGTATVQATADTTPGGELYGAYSLYVTATGDDSQVVSTAGAVEREEEKFELTVEATGRDGAPAADWWATVIDLETFEFHDVFGEGGTGTVRLPEGEYQVDTSVFTPDDAGETAGVDWLVRPHVTLTEPVTVAADATEASEITMTMPDEAATQSDLTVGYQLARGGQISFDSAWSAGGLTEGFRTAQLGEPGADWGISGYAGTTWTADGVEYHGAHAQEGSFYTGLTDHTEAADLARVTTREGASLPGLTGVLFTASSLVSWASAEEHELPRTSEVYVDAAGGEWLQDFMQTDPDVFATAGATSEYTAYEAGSEHTSTFNVGVFGPLLGQDDGLYRLGDTLYGSVNPFSDGAGHVGFSVYDSASTTLYRNGEELASADDVLDQVEFELPAEEATYELVTTVSRDPAGAPPTASVSTEITASYTFTSAAGPEDGPVPVPVSVVRFTPELALDSTGPAGETVSVPVTVQGAAADGNAASLTVSVSYDGGETWTEVPVEGDAVQVTNPAAGGSVSFRAEVEDAGGNTATQTIIDAYRTA</sequence>
<evidence type="ECO:0000256" key="6">
    <source>
        <dbReference type="RuleBase" id="RU003355"/>
    </source>
</evidence>
<gene>
    <name evidence="10" type="ORF">RM590_12340</name>
</gene>
<keyword evidence="4 5" id="KW-0720">Serine protease</keyword>
<dbReference type="Gene3D" id="2.60.40.10">
    <property type="entry name" value="Immunoglobulins"/>
    <property type="match status" value="1"/>
</dbReference>
<accession>A0ABU2MP48</accession>
<evidence type="ECO:0000256" key="7">
    <source>
        <dbReference type="SAM" id="MobiDB-lite"/>
    </source>
</evidence>
<dbReference type="PROSITE" id="PS00136">
    <property type="entry name" value="SUBTILASE_ASP"/>
    <property type="match status" value="1"/>
</dbReference>
<feature type="active site" description="Charge relay system" evidence="5">
    <location>
        <position position="231"/>
    </location>
</feature>
<dbReference type="InterPro" id="IPR022398">
    <property type="entry name" value="Peptidase_S8_His-AS"/>
</dbReference>
<dbReference type="RefSeq" id="WP_311704520.1">
    <property type="nucleotide sequence ID" value="NZ_JAVREL010000005.1"/>
</dbReference>
<dbReference type="Pfam" id="PF00082">
    <property type="entry name" value="Peptidase_S8"/>
    <property type="match status" value="1"/>
</dbReference>
<dbReference type="Proteomes" id="UP001183246">
    <property type="component" value="Unassembled WGS sequence"/>
</dbReference>
<dbReference type="PROSITE" id="PS51892">
    <property type="entry name" value="SUBTILASE"/>
    <property type="match status" value="1"/>
</dbReference>
<dbReference type="PRINTS" id="PR00723">
    <property type="entry name" value="SUBTILISIN"/>
</dbReference>
<dbReference type="InterPro" id="IPR013783">
    <property type="entry name" value="Ig-like_fold"/>
</dbReference>
<feature type="active site" description="Charge relay system" evidence="5">
    <location>
        <position position="263"/>
    </location>
</feature>
<comment type="caution">
    <text evidence="10">The sequence shown here is derived from an EMBL/GenBank/DDBJ whole genome shotgun (WGS) entry which is preliminary data.</text>
</comment>
<dbReference type="EMBL" id="JAVREL010000005">
    <property type="protein sequence ID" value="MDT0343397.1"/>
    <property type="molecule type" value="Genomic_DNA"/>
</dbReference>
<keyword evidence="8" id="KW-0732">Signal</keyword>
<dbReference type="PIRSF" id="PIRSF037854">
    <property type="entry name" value="Dihydropyridine_esterase"/>
    <property type="match status" value="1"/>
</dbReference>
<dbReference type="PROSITE" id="PS00138">
    <property type="entry name" value="SUBTILASE_SER"/>
    <property type="match status" value="1"/>
</dbReference>
<dbReference type="InterPro" id="IPR023828">
    <property type="entry name" value="Peptidase_S8_Ser-AS"/>
</dbReference>
<dbReference type="InterPro" id="IPR000209">
    <property type="entry name" value="Peptidase_S8/S53_dom"/>
</dbReference>
<evidence type="ECO:0000256" key="4">
    <source>
        <dbReference type="ARBA" id="ARBA00022825"/>
    </source>
</evidence>
<feature type="domain" description="Peptidase S8/S53" evidence="9">
    <location>
        <begin position="222"/>
        <end position="489"/>
    </location>
</feature>
<feature type="active site" description="Charge relay system" evidence="5">
    <location>
        <position position="442"/>
    </location>
</feature>